<dbReference type="AlphaFoldDB" id="A0AAU8JJ31"/>
<evidence type="ECO:0000313" key="1">
    <source>
        <dbReference type="EMBL" id="XCM38801.1"/>
    </source>
</evidence>
<name>A0AAU8JJ31_9CYAN</name>
<dbReference type="RefSeq" id="WP_354635940.1">
    <property type="nucleotide sequence ID" value="NZ_CP159837.1"/>
</dbReference>
<organism evidence="1">
    <name type="scientific">Planktothricoides raciborskii GIHE-MW2</name>
    <dbReference type="NCBI Taxonomy" id="2792601"/>
    <lineage>
        <taxon>Bacteria</taxon>
        <taxon>Bacillati</taxon>
        <taxon>Cyanobacteriota</taxon>
        <taxon>Cyanophyceae</taxon>
        <taxon>Oscillatoriophycideae</taxon>
        <taxon>Oscillatoriales</taxon>
        <taxon>Oscillatoriaceae</taxon>
        <taxon>Planktothricoides</taxon>
    </lineage>
</organism>
<proteinExistence type="predicted"/>
<dbReference type="EMBL" id="CP159837">
    <property type="protein sequence ID" value="XCM38801.1"/>
    <property type="molecule type" value="Genomic_DNA"/>
</dbReference>
<sequence>MDTRLQEYIRQVKPEIDMDGWAPQCPKCSGSINVDLTSYFVFAQKHWCYGTCDYCKTRFLLDVPTLLYNFWLPQILDICTGKIYGKPGFWQSNTLDIYFSAVEPKADLRIEKLEYQSRVSEGLLDKLKENIDLLKRGDRRLVSNKIKKVLASKFQKAKAVSPTAKPRLEIKIKNGRESQPILLFNALDEFYGHSARFIQFIYNVYDEFGDLLRKEGIATAMLVRDYLQFYVPDFIDQIWTVAHLPATFRRDTFRDVELNRKLNEEIRKRTVFIPKKQTNITAGVDARDYFHLDLVEREAKLSLEQYSPIFVFYNREDYRCWGGHPQQELKNYYRLTNLLKKTYPSAGIYMVGMSRDYPINHPHIIDFRTNGIPENYRSQQIDYIYLLSKTDCAVGIHGSHMLDITGLAKTLVMLQPLTRYKNYSDDMFMIKSGNFVPDYCRFYPVFGKNETLTDVTPEQVRDLISAALWNYQKKFLQLMGDY</sequence>
<gene>
    <name evidence="1" type="ORF">ABWT76_001675</name>
</gene>
<reference evidence="1" key="1">
    <citation type="submission" date="2024-07" db="EMBL/GenBank/DDBJ databases">
        <authorList>
            <person name="Kim Y.J."/>
            <person name="Jeong J.Y."/>
        </authorList>
    </citation>
    <scope>NUCLEOTIDE SEQUENCE</scope>
    <source>
        <strain evidence="1">GIHE-MW2</strain>
    </source>
</reference>
<protein>
    <submittedName>
        <fullName evidence="1">Uncharacterized protein</fullName>
    </submittedName>
</protein>
<accession>A0AAU8JJ31</accession>